<name>A0ABT1SCF5_9FIRM</name>
<dbReference type="PANTHER" id="PTHR43479:SF11">
    <property type="entry name" value="ACREF_ENVCD OPERON REPRESSOR-RELATED"/>
    <property type="match status" value="1"/>
</dbReference>
<accession>A0ABT1SCF5</accession>
<dbReference type="InterPro" id="IPR050624">
    <property type="entry name" value="HTH-type_Tx_Regulator"/>
</dbReference>
<dbReference type="EMBL" id="JANGAC010000010">
    <property type="protein sequence ID" value="MCQ4924173.1"/>
    <property type="molecule type" value="Genomic_DNA"/>
</dbReference>
<dbReference type="PANTHER" id="PTHR43479">
    <property type="entry name" value="ACREF/ENVCD OPERON REPRESSOR-RELATED"/>
    <property type="match status" value="1"/>
</dbReference>
<dbReference type="Proteomes" id="UP001524478">
    <property type="component" value="Unassembled WGS sequence"/>
</dbReference>
<evidence type="ECO:0000313" key="3">
    <source>
        <dbReference type="EMBL" id="MCQ4924173.1"/>
    </source>
</evidence>
<reference evidence="3 4" key="1">
    <citation type="submission" date="2022-06" db="EMBL/GenBank/DDBJ databases">
        <title>Isolation of gut microbiota from human fecal samples.</title>
        <authorList>
            <person name="Pamer E.G."/>
            <person name="Barat B."/>
            <person name="Waligurski E."/>
            <person name="Medina S."/>
            <person name="Paddock L."/>
            <person name="Mostad J."/>
        </authorList>
    </citation>
    <scope>NUCLEOTIDE SEQUENCE [LARGE SCALE GENOMIC DNA]</scope>
    <source>
        <strain evidence="3 4">DFI.7.95</strain>
    </source>
</reference>
<dbReference type="RefSeq" id="WP_216555055.1">
    <property type="nucleotide sequence ID" value="NZ_JAHLOH010000013.1"/>
</dbReference>
<keyword evidence="1" id="KW-0238">DNA-binding</keyword>
<sequence>MMKDVEYSEKEIAIFEGLINLIKEGANPYSIKVSDIAIASNVGKGTIYDYFDSKEEAISRAIIYNIIHEAKNAFERINSKDNFKDKFYEILKILVDNMESNFCTLNMLLSVGGIQEFYEYIRDENYDLSRFIIIINDEINRLLELGFKEGIINTTESKYYQITAVKGSISGFVHYISRKDIYKDTSVEEAMNESYKLLIKSLN</sequence>
<dbReference type="InterPro" id="IPR001647">
    <property type="entry name" value="HTH_TetR"/>
</dbReference>
<evidence type="ECO:0000256" key="1">
    <source>
        <dbReference type="ARBA" id="ARBA00023125"/>
    </source>
</evidence>
<dbReference type="Pfam" id="PF00440">
    <property type="entry name" value="TetR_N"/>
    <property type="match status" value="1"/>
</dbReference>
<evidence type="ECO:0000259" key="2">
    <source>
        <dbReference type="Pfam" id="PF00440"/>
    </source>
</evidence>
<feature type="domain" description="HTH tetR-type" evidence="2">
    <location>
        <begin position="32"/>
        <end position="56"/>
    </location>
</feature>
<protein>
    <submittedName>
        <fullName evidence="3">TetR/AcrR family transcriptional regulator</fullName>
    </submittedName>
</protein>
<evidence type="ECO:0000313" key="4">
    <source>
        <dbReference type="Proteomes" id="UP001524478"/>
    </source>
</evidence>
<comment type="caution">
    <text evidence="3">The sequence shown here is derived from an EMBL/GenBank/DDBJ whole genome shotgun (WGS) entry which is preliminary data.</text>
</comment>
<gene>
    <name evidence="3" type="ORF">NE686_13810</name>
</gene>
<proteinExistence type="predicted"/>
<organism evidence="3 4">
    <name type="scientific">Tissierella carlieri</name>
    <dbReference type="NCBI Taxonomy" id="689904"/>
    <lineage>
        <taxon>Bacteria</taxon>
        <taxon>Bacillati</taxon>
        <taxon>Bacillota</taxon>
        <taxon>Tissierellia</taxon>
        <taxon>Tissierellales</taxon>
        <taxon>Tissierellaceae</taxon>
        <taxon>Tissierella</taxon>
    </lineage>
</organism>
<keyword evidence="4" id="KW-1185">Reference proteome</keyword>